<dbReference type="AlphaFoldDB" id="A0A9W8XFN2"/>
<keyword evidence="2" id="KW-1185">Reference proteome</keyword>
<sequence>MVKIFIEYGDEQLSKAYLHWLYEGTIPCTDSLDNDQGHTFLAKLYVMGEEPRDAKIKNAILDIIAAIAAMYIPSSVAVNII</sequence>
<dbReference type="EMBL" id="JAPEUX010000007">
    <property type="protein sequence ID" value="KAJ4348366.1"/>
    <property type="molecule type" value="Genomic_DNA"/>
</dbReference>
<evidence type="ECO:0008006" key="3">
    <source>
        <dbReference type="Google" id="ProtNLM"/>
    </source>
</evidence>
<evidence type="ECO:0000313" key="1">
    <source>
        <dbReference type="EMBL" id="KAJ4348366.1"/>
    </source>
</evidence>
<accession>A0A9W8XFN2</accession>
<organism evidence="1 2">
    <name type="scientific">Didymosphaeria variabile</name>
    <dbReference type="NCBI Taxonomy" id="1932322"/>
    <lineage>
        <taxon>Eukaryota</taxon>
        <taxon>Fungi</taxon>
        <taxon>Dikarya</taxon>
        <taxon>Ascomycota</taxon>
        <taxon>Pezizomycotina</taxon>
        <taxon>Dothideomycetes</taxon>
        <taxon>Pleosporomycetidae</taxon>
        <taxon>Pleosporales</taxon>
        <taxon>Massarineae</taxon>
        <taxon>Didymosphaeriaceae</taxon>
        <taxon>Didymosphaeria</taxon>
    </lineage>
</organism>
<dbReference type="RefSeq" id="XP_056067754.1">
    <property type="nucleotide sequence ID" value="XM_056218489.1"/>
</dbReference>
<evidence type="ECO:0000313" key="2">
    <source>
        <dbReference type="Proteomes" id="UP001140513"/>
    </source>
</evidence>
<gene>
    <name evidence="1" type="ORF">N0V89_009740</name>
</gene>
<reference evidence="1" key="1">
    <citation type="submission" date="2022-10" db="EMBL/GenBank/DDBJ databases">
        <title>Tapping the CABI collections for fungal endophytes: first genome assemblies for Collariella, Neodidymelliopsis, Ascochyta clinopodiicola, Didymella pomorum, Didymosphaeria variabile, Neocosmospora piperis and Neocucurbitaria cava.</title>
        <authorList>
            <person name="Hill R."/>
        </authorList>
    </citation>
    <scope>NUCLEOTIDE SEQUENCE</scope>
    <source>
        <strain evidence="1">IMI 356815</strain>
    </source>
</reference>
<proteinExistence type="predicted"/>
<dbReference type="Proteomes" id="UP001140513">
    <property type="component" value="Unassembled WGS sequence"/>
</dbReference>
<name>A0A9W8XFN2_9PLEO</name>
<protein>
    <recommendedName>
        <fullName evidence="3">BTB domain-containing protein</fullName>
    </recommendedName>
</protein>
<dbReference type="GeneID" id="80913270"/>
<comment type="caution">
    <text evidence="1">The sequence shown here is derived from an EMBL/GenBank/DDBJ whole genome shotgun (WGS) entry which is preliminary data.</text>
</comment>
<dbReference type="OrthoDB" id="1022638at2759"/>